<feature type="compositionally biased region" description="Basic and acidic residues" evidence="1">
    <location>
        <begin position="239"/>
        <end position="250"/>
    </location>
</feature>
<dbReference type="PANTHER" id="PTHR33321">
    <property type="match status" value="1"/>
</dbReference>
<feature type="region of interest" description="Disordered" evidence="1">
    <location>
        <begin position="262"/>
        <end position="284"/>
    </location>
</feature>
<sequence>MEDPLLTLPTTTTTTTTSAKAAAAADADAYAATTPRIVIRMLFVAAVAAVSLWAHREASRSFGISVVVADPRSPPGRRFALAFASNGRAERLVHRAGRLAHRALYPDPGAFPPKPVRHVTLHVAAHAAPSVGPGQRPEEYVIYLDPLALVALTPAEADAAVSRAVHRAVARVLMWDPPEEVADAVAHYVASAARRRSRTSQTPAGRPARRVGRRGSCVLRGAARGVRGAAQPGGASAVERTRGGERVGEPLERACVAYRRRLSPQPVESGARSTSASQQATSAL</sequence>
<organism evidence="2">
    <name type="scientific">Ananas comosus var. bracteatus</name>
    <name type="common">red pineapple</name>
    <dbReference type="NCBI Taxonomy" id="296719"/>
    <lineage>
        <taxon>Eukaryota</taxon>
        <taxon>Viridiplantae</taxon>
        <taxon>Streptophyta</taxon>
        <taxon>Embryophyta</taxon>
        <taxon>Tracheophyta</taxon>
        <taxon>Spermatophyta</taxon>
        <taxon>Magnoliopsida</taxon>
        <taxon>Liliopsida</taxon>
        <taxon>Poales</taxon>
        <taxon>Bromeliaceae</taxon>
        <taxon>Bromelioideae</taxon>
        <taxon>Ananas</taxon>
    </lineage>
</organism>
<evidence type="ECO:0000313" key="2">
    <source>
        <dbReference type="EMBL" id="CAD1834276.1"/>
    </source>
</evidence>
<evidence type="ECO:0000256" key="1">
    <source>
        <dbReference type="SAM" id="MobiDB-lite"/>
    </source>
</evidence>
<feature type="compositionally biased region" description="Low complexity" evidence="1">
    <location>
        <begin position="271"/>
        <end position="284"/>
    </location>
</feature>
<dbReference type="PANTHER" id="PTHR33321:SF3">
    <property type="entry name" value="OS05G0582000 PROTEIN"/>
    <property type="match status" value="1"/>
</dbReference>
<name>A0A6V7PUM4_ANACO</name>
<dbReference type="EMBL" id="LR862152">
    <property type="protein sequence ID" value="CAD1834276.1"/>
    <property type="molecule type" value="Genomic_DNA"/>
</dbReference>
<protein>
    <submittedName>
        <fullName evidence="2">Uncharacterized protein</fullName>
    </submittedName>
</protein>
<feature type="region of interest" description="Disordered" evidence="1">
    <location>
        <begin position="193"/>
        <end position="216"/>
    </location>
</feature>
<feature type="region of interest" description="Disordered" evidence="1">
    <location>
        <begin position="228"/>
        <end position="250"/>
    </location>
</feature>
<gene>
    <name evidence="2" type="ORF">CB5_LOCUS17487</name>
</gene>
<proteinExistence type="predicted"/>
<dbReference type="Pfam" id="PF04450">
    <property type="entry name" value="BSP"/>
    <property type="match status" value="1"/>
</dbReference>
<reference evidence="2" key="1">
    <citation type="submission" date="2020-07" db="EMBL/GenBank/DDBJ databases">
        <authorList>
            <person name="Lin J."/>
        </authorList>
    </citation>
    <scope>NUCLEOTIDE SEQUENCE</scope>
</reference>
<accession>A0A6V7PUM4</accession>
<dbReference type="InterPro" id="IPR007541">
    <property type="entry name" value="Uncharacterised_BSP"/>
</dbReference>
<dbReference type="AlphaFoldDB" id="A0A6V7PUM4"/>